<reference evidence="2 3" key="1">
    <citation type="submission" date="2024-09" db="EMBL/GenBank/DDBJ databases">
        <authorList>
            <person name="Lee S.D."/>
        </authorList>
    </citation>
    <scope>NUCLEOTIDE SEQUENCE [LARGE SCALE GENOMIC DNA]</scope>
    <source>
        <strain evidence="2 3">N1-5</strain>
    </source>
</reference>
<evidence type="ECO:0000313" key="3">
    <source>
        <dbReference type="Proteomes" id="UP001592528"/>
    </source>
</evidence>
<dbReference type="InterPro" id="IPR012296">
    <property type="entry name" value="Nuclease_put_TT1808"/>
</dbReference>
<protein>
    <submittedName>
        <fullName evidence="2">Uma2 family endonuclease</fullName>
    </submittedName>
</protein>
<keyword evidence="2" id="KW-0378">Hydrolase</keyword>
<feature type="domain" description="Putative restriction endonuclease" evidence="1">
    <location>
        <begin position="18"/>
        <end position="169"/>
    </location>
</feature>
<dbReference type="SUPFAM" id="SSF52980">
    <property type="entry name" value="Restriction endonuclease-like"/>
    <property type="match status" value="1"/>
</dbReference>
<dbReference type="Gene3D" id="3.90.1570.10">
    <property type="entry name" value="tt1808, chain A"/>
    <property type="match status" value="1"/>
</dbReference>
<dbReference type="PANTHER" id="PTHR35400">
    <property type="entry name" value="SLR1083 PROTEIN"/>
    <property type="match status" value="1"/>
</dbReference>
<accession>A0ABV6UFL3</accession>
<organism evidence="2 3">
    <name type="scientific">Streptacidiphilus cavernicola</name>
    <dbReference type="NCBI Taxonomy" id="3342716"/>
    <lineage>
        <taxon>Bacteria</taxon>
        <taxon>Bacillati</taxon>
        <taxon>Actinomycetota</taxon>
        <taxon>Actinomycetes</taxon>
        <taxon>Kitasatosporales</taxon>
        <taxon>Streptomycetaceae</taxon>
        <taxon>Streptacidiphilus</taxon>
    </lineage>
</organism>
<gene>
    <name evidence="2" type="ORF">ACEZDJ_03015</name>
</gene>
<proteinExistence type="predicted"/>
<dbReference type="Proteomes" id="UP001592528">
    <property type="component" value="Unassembled WGS sequence"/>
</dbReference>
<keyword evidence="2" id="KW-0540">Nuclease</keyword>
<keyword evidence="2" id="KW-0255">Endonuclease</keyword>
<comment type="caution">
    <text evidence="2">The sequence shown here is derived from an EMBL/GenBank/DDBJ whole genome shotgun (WGS) entry which is preliminary data.</text>
</comment>
<dbReference type="Pfam" id="PF05685">
    <property type="entry name" value="Uma2"/>
    <property type="match status" value="1"/>
</dbReference>
<dbReference type="GO" id="GO:0004519">
    <property type="term" value="F:endonuclease activity"/>
    <property type="evidence" value="ECO:0007669"/>
    <property type="project" value="UniProtKB-KW"/>
</dbReference>
<keyword evidence="3" id="KW-1185">Reference proteome</keyword>
<name>A0ABV6UFL3_9ACTN</name>
<dbReference type="CDD" id="cd06260">
    <property type="entry name" value="DUF820-like"/>
    <property type="match status" value="1"/>
</dbReference>
<dbReference type="InterPro" id="IPR008538">
    <property type="entry name" value="Uma2"/>
</dbReference>
<evidence type="ECO:0000259" key="1">
    <source>
        <dbReference type="Pfam" id="PF05685"/>
    </source>
</evidence>
<dbReference type="PANTHER" id="PTHR35400:SF3">
    <property type="entry name" value="SLL1072 PROTEIN"/>
    <property type="match status" value="1"/>
</dbReference>
<sequence length="187" mass="20413">MMVAHEVFTYQELLDILEKLEAPPGFKSELVRGEIVLSPQGRAHSEIILAGQEAARAAGLPRWRVLSDVLSPFPHTRSGFCPDVSILRSTASRTAKPLPRSDIAGAIEVISSDLGEKDYGIKVQEYAVAGIDSYLIADPYKGLCTLFTRLENGVSPEPQTYPFGETVTFTADGTDFVLDTSDWPRIG</sequence>
<evidence type="ECO:0000313" key="2">
    <source>
        <dbReference type="EMBL" id="MFC1400255.1"/>
    </source>
</evidence>
<dbReference type="InterPro" id="IPR011335">
    <property type="entry name" value="Restrct_endonuc-II-like"/>
</dbReference>
<dbReference type="RefSeq" id="WP_051724979.1">
    <property type="nucleotide sequence ID" value="NZ_JBHEZZ010000001.1"/>
</dbReference>
<dbReference type="EMBL" id="JBHEZZ010000001">
    <property type="protein sequence ID" value="MFC1400255.1"/>
    <property type="molecule type" value="Genomic_DNA"/>
</dbReference>